<dbReference type="AlphaFoldDB" id="A0AAE5UCZ0"/>
<name>A0AAE5UCZ0_PRIMG</name>
<feature type="coiled-coil region" evidence="1">
    <location>
        <begin position="281"/>
        <end position="351"/>
    </location>
</feature>
<evidence type="ECO:0000313" key="3">
    <source>
        <dbReference type="Proteomes" id="UP000220341"/>
    </source>
</evidence>
<dbReference type="RefSeq" id="WP_098277999.1">
    <property type="nucleotide sequence ID" value="NZ_NTYW01000006.1"/>
</dbReference>
<comment type="caution">
    <text evidence="2">The sequence shown here is derived from an EMBL/GenBank/DDBJ whole genome shotgun (WGS) entry which is preliminary data.</text>
</comment>
<evidence type="ECO:0000313" key="2">
    <source>
        <dbReference type="EMBL" id="PES40846.1"/>
    </source>
</evidence>
<dbReference type="EMBL" id="NTYW01000006">
    <property type="protein sequence ID" value="PES40846.1"/>
    <property type="molecule type" value="Genomic_DNA"/>
</dbReference>
<accession>A0AAE5UCZ0</accession>
<protein>
    <submittedName>
        <fullName evidence="2">Uncharacterized protein</fullName>
    </submittedName>
</protein>
<sequence>MRTVFGFIERILSRNNAFFKVIAYVQNNQLIEVEDHYIDFPNNGKVFFYNITDNAYVGKLGFYTLSESSTFDDDLPTSSKYVVSTEQNNLGYFEIVEANYAFLNHQHEILTMLQNGMAKTHQFSSKIFLLTTDDFLIGPFSTKLNNNNQWIAEFNDSGLLEVRKNSVNFIKHFDINWGIERYFTSLATTNTPVEHYLDCSTNERIVRDALKILREEKKIQEVSRKVITLLGDLVNETPAEVRKNRISRAYELLQSYLVSDEDIDKLDSELLQYEPVVRKVNVKLAEELEKAKKKLEYEHKKIINETNQLTSRKEKLQTEIKKLEENRKSSENGLKKADEALQQKIKDMQENVYQTFLNLLPSLNLPTEQPGTSSIVTNTQNSQWFVRENEKEIAIQDVGDLIGKITANLEQINVKEEDAKFIALIAIGAMLFRKPLIIKGENSFDIAQTLGWTVAGNDHITIFPDIKGYSNEVLVSCFQSYKRFDSLKSLHVSNIEASSAELYIPSFINYWGISTNPTYPDLLILSVKSMDELSESFLNQLKYAPIIDTGKMAIKGRVRSARLQGAISFGYTCAEAVIGNTELISKKSNAYKEFKNVLEEIIGMDAQKIKNEFNEWFCLLEASSYSEEEINKWVLRTFLYNYIESEHFNNIAEELMVEQVLNF</sequence>
<proteinExistence type="predicted"/>
<dbReference type="Proteomes" id="UP000220341">
    <property type="component" value="Unassembled WGS sequence"/>
</dbReference>
<organism evidence="2 3">
    <name type="scientific">Priestia megaterium</name>
    <name type="common">Bacillus megaterium</name>
    <dbReference type="NCBI Taxonomy" id="1404"/>
    <lineage>
        <taxon>Bacteria</taxon>
        <taxon>Bacillati</taxon>
        <taxon>Bacillota</taxon>
        <taxon>Bacilli</taxon>
        <taxon>Bacillales</taxon>
        <taxon>Bacillaceae</taxon>
        <taxon>Priestia</taxon>
    </lineage>
</organism>
<keyword evidence="1" id="KW-0175">Coiled coil</keyword>
<gene>
    <name evidence="2" type="ORF">CN497_09025</name>
</gene>
<evidence type="ECO:0000256" key="1">
    <source>
        <dbReference type="SAM" id="Coils"/>
    </source>
</evidence>
<reference evidence="2 3" key="1">
    <citation type="submission" date="2017-09" db="EMBL/GenBank/DDBJ databases">
        <title>Large-scale bioinformatics analysis of Bacillus genomes uncovers conserved roles of natural products in bacterial physiology.</title>
        <authorList>
            <consortium name="Agbiome Team Llc"/>
            <person name="Bleich R.M."/>
            <person name="Kirk G.J."/>
            <person name="Santa Maria K.C."/>
            <person name="Allen S.E."/>
            <person name="Farag S."/>
            <person name="Shank E.A."/>
            <person name="Bowers A."/>
        </authorList>
    </citation>
    <scope>NUCLEOTIDE SEQUENCE [LARGE SCALE GENOMIC DNA]</scope>
    <source>
        <strain evidence="2 3">AFS003013</strain>
    </source>
</reference>